<accession>A0AAW0ADD4</accession>
<sequence>MEEADGLPPSSPPLAPSSPPPTPYQPYPGFDYASASLPHYGLDFMSVPGSLDFASATPLSASLFSTPTYTSFSASLDSPSFGHGPAWTALGTTSLTQQAAPPELPSISTPIAPLDLNEPRPYREIACDLCGRVINCPKKSIGPLQTHRNSNDCKKRVKRNLQQRERDAAAAASSSLLPAAGSTSIQSQRSSSEICILRGRELARSQRRACSTSRSPSPAHAHRSSSLPADASFSHFTQEIQTRDDEIIPPFVSNPCPGFFLEWAAPESYP</sequence>
<feature type="region of interest" description="Disordered" evidence="1">
    <location>
        <begin position="144"/>
        <end position="184"/>
    </location>
</feature>
<dbReference type="EMBL" id="JAWWNJ010000074">
    <property type="protein sequence ID" value="KAK7006882.1"/>
    <property type="molecule type" value="Genomic_DNA"/>
</dbReference>
<feature type="region of interest" description="Disordered" evidence="1">
    <location>
        <begin position="1"/>
        <end position="28"/>
    </location>
</feature>
<keyword evidence="3" id="KW-1185">Reference proteome</keyword>
<feature type="compositionally biased region" description="Pro residues" evidence="1">
    <location>
        <begin position="9"/>
        <end position="26"/>
    </location>
</feature>
<proteinExistence type="predicted"/>
<feature type="region of interest" description="Disordered" evidence="1">
    <location>
        <begin position="206"/>
        <end position="231"/>
    </location>
</feature>
<name>A0AAW0ADD4_9AGAR</name>
<dbReference type="AlphaFoldDB" id="A0AAW0ADD4"/>
<evidence type="ECO:0000256" key="1">
    <source>
        <dbReference type="SAM" id="MobiDB-lite"/>
    </source>
</evidence>
<comment type="caution">
    <text evidence="2">The sequence shown here is derived from an EMBL/GenBank/DDBJ whole genome shotgun (WGS) entry which is preliminary data.</text>
</comment>
<evidence type="ECO:0000313" key="3">
    <source>
        <dbReference type="Proteomes" id="UP001362999"/>
    </source>
</evidence>
<dbReference type="Proteomes" id="UP001362999">
    <property type="component" value="Unassembled WGS sequence"/>
</dbReference>
<evidence type="ECO:0000313" key="2">
    <source>
        <dbReference type="EMBL" id="KAK7006882.1"/>
    </source>
</evidence>
<reference evidence="2 3" key="1">
    <citation type="journal article" date="2024" name="J Genomics">
        <title>Draft genome sequencing and assembly of Favolaschia claudopus CIRM-BRFM 2984 isolated from oak limbs.</title>
        <authorList>
            <person name="Navarro D."/>
            <person name="Drula E."/>
            <person name="Chaduli D."/>
            <person name="Cazenave R."/>
            <person name="Ahrendt S."/>
            <person name="Wang J."/>
            <person name="Lipzen A."/>
            <person name="Daum C."/>
            <person name="Barry K."/>
            <person name="Grigoriev I.V."/>
            <person name="Favel A."/>
            <person name="Rosso M.N."/>
            <person name="Martin F."/>
        </authorList>
    </citation>
    <scope>NUCLEOTIDE SEQUENCE [LARGE SCALE GENOMIC DNA]</scope>
    <source>
        <strain evidence="2 3">CIRM-BRFM 2984</strain>
    </source>
</reference>
<gene>
    <name evidence="2" type="ORF">R3P38DRAFT_3282364</name>
</gene>
<organism evidence="2 3">
    <name type="scientific">Favolaschia claudopus</name>
    <dbReference type="NCBI Taxonomy" id="2862362"/>
    <lineage>
        <taxon>Eukaryota</taxon>
        <taxon>Fungi</taxon>
        <taxon>Dikarya</taxon>
        <taxon>Basidiomycota</taxon>
        <taxon>Agaricomycotina</taxon>
        <taxon>Agaricomycetes</taxon>
        <taxon>Agaricomycetidae</taxon>
        <taxon>Agaricales</taxon>
        <taxon>Marasmiineae</taxon>
        <taxon>Mycenaceae</taxon>
        <taxon>Favolaschia</taxon>
    </lineage>
</organism>
<feature type="compositionally biased region" description="Low complexity" evidence="1">
    <location>
        <begin position="169"/>
        <end position="184"/>
    </location>
</feature>
<protein>
    <submittedName>
        <fullName evidence="2">Uncharacterized protein</fullName>
    </submittedName>
</protein>